<evidence type="ECO:0000313" key="4">
    <source>
        <dbReference type="Proteomes" id="UP000324974"/>
    </source>
</evidence>
<organism evidence="3 4">
    <name type="scientific">Limnoglobus roseus</name>
    <dbReference type="NCBI Taxonomy" id="2598579"/>
    <lineage>
        <taxon>Bacteria</taxon>
        <taxon>Pseudomonadati</taxon>
        <taxon>Planctomycetota</taxon>
        <taxon>Planctomycetia</taxon>
        <taxon>Gemmatales</taxon>
        <taxon>Gemmataceae</taxon>
        <taxon>Limnoglobus</taxon>
    </lineage>
</organism>
<evidence type="ECO:0008006" key="5">
    <source>
        <dbReference type="Google" id="ProtNLM"/>
    </source>
</evidence>
<sequence length="331" mass="36631">MFATGNRAVLFLLLLASPTAAQEFADEDAPAIHQARPNFYNAVGGRNLKVTWSAEPTTLSVDSELTLTLTVSGAVNPQRVRRPDLAAMPAFKSRFQQITAGTDPPVEKTSPRVTFTYRLRPRDESVRDVPELQYDYYSTATGKPETRYLDAIPLQVTAAAVVLPSPLPLDGPPRLFRLPSEAALQSRTKHDPNWWHWRGLLVAMILAVAGGVAIWRLRNPNGRRFARVRRHRAVRNALDTMDRASESLEPLALVSSALRRYFWERHGLPTVASPGELETAFRAAAIPAERIAPAVELLRKIDAARFGGDSDNALSLIALARELVLTWEGVE</sequence>
<dbReference type="AlphaFoldDB" id="A0A5C1AJT0"/>
<feature type="transmembrane region" description="Helical" evidence="1">
    <location>
        <begin position="194"/>
        <end position="217"/>
    </location>
</feature>
<dbReference type="InterPro" id="IPR025738">
    <property type="entry name" value="BatD"/>
</dbReference>
<dbReference type="EMBL" id="CP042425">
    <property type="protein sequence ID" value="QEL19120.1"/>
    <property type="molecule type" value="Genomic_DNA"/>
</dbReference>
<dbReference type="RefSeq" id="WP_149113555.1">
    <property type="nucleotide sequence ID" value="NZ_CP042425.1"/>
</dbReference>
<keyword evidence="1" id="KW-0812">Transmembrane</keyword>
<protein>
    <recommendedName>
        <fullName evidence="5">Protein BatD</fullName>
    </recommendedName>
</protein>
<evidence type="ECO:0000256" key="1">
    <source>
        <dbReference type="SAM" id="Phobius"/>
    </source>
</evidence>
<dbReference type="Proteomes" id="UP000324974">
    <property type="component" value="Chromosome"/>
</dbReference>
<proteinExistence type="predicted"/>
<evidence type="ECO:0000256" key="2">
    <source>
        <dbReference type="SAM" id="SignalP"/>
    </source>
</evidence>
<keyword evidence="4" id="KW-1185">Reference proteome</keyword>
<accession>A0A5C1AJT0</accession>
<dbReference type="KEGG" id="lrs:PX52LOC_06177"/>
<gene>
    <name evidence="3" type="ORF">PX52LOC_06177</name>
</gene>
<dbReference type="Pfam" id="PF13584">
    <property type="entry name" value="BatD"/>
    <property type="match status" value="1"/>
</dbReference>
<evidence type="ECO:0000313" key="3">
    <source>
        <dbReference type="EMBL" id="QEL19120.1"/>
    </source>
</evidence>
<reference evidence="4" key="1">
    <citation type="submission" date="2019-08" db="EMBL/GenBank/DDBJ databases">
        <title>Limnoglobus roseus gen. nov., sp. nov., a novel freshwater planctomycete with a giant genome from the family Gemmataceae.</title>
        <authorList>
            <person name="Kulichevskaya I.S."/>
            <person name="Naumoff D.G."/>
            <person name="Miroshnikov K."/>
            <person name="Ivanova A."/>
            <person name="Philippov D.A."/>
            <person name="Hakobyan A."/>
            <person name="Rijpstra I.C."/>
            <person name="Sinninghe Damste J.S."/>
            <person name="Liesack W."/>
            <person name="Dedysh S.N."/>
        </authorList>
    </citation>
    <scope>NUCLEOTIDE SEQUENCE [LARGE SCALE GENOMIC DNA]</scope>
    <source>
        <strain evidence="4">PX52</strain>
    </source>
</reference>
<keyword evidence="2" id="KW-0732">Signal</keyword>
<dbReference type="PANTHER" id="PTHR40940:SF2">
    <property type="entry name" value="BATD"/>
    <property type="match status" value="1"/>
</dbReference>
<feature type="chain" id="PRO_5022852927" description="Protein BatD" evidence="2">
    <location>
        <begin position="22"/>
        <end position="331"/>
    </location>
</feature>
<keyword evidence="1" id="KW-1133">Transmembrane helix</keyword>
<dbReference type="PANTHER" id="PTHR40940">
    <property type="entry name" value="PROTEIN BATD-RELATED"/>
    <property type="match status" value="1"/>
</dbReference>
<name>A0A5C1AJT0_9BACT</name>
<feature type="signal peptide" evidence="2">
    <location>
        <begin position="1"/>
        <end position="21"/>
    </location>
</feature>
<keyword evidence="1" id="KW-0472">Membrane</keyword>